<dbReference type="Proteomes" id="UP000662703">
    <property type="component" value="Unassembled WGS sequence"/>
</dbReference>
<sequence length="348" mass="37019">MILAGGTMAGTLALSCAAQAAQPEAKFYGLLDLWTGSVENPAADDDTKQLAAGGMSTSFLGARVDYQLDEETSFMGVAEMFVRPDTGENGRYGGDEFFGRNAYIGVDSKRYGLLRAGRTKSPYFLPLVFTNSVKDSFAFSPMMLHTYNGGRNGAVMGDTTWNDSINYTTPSLGGLKINLVYAFGEEEGEDGENKVGGNLVYRHGGLVATAAAMRVREGVLDNGGGAGERGTIPGATDQEAVMAGLSYDFGVATLYGQYQTLETDTTAGDVDTDTWQAGVAVPVGKGRVLGSFANSDFSGALDYERDTWAAGYDYIVNSQLDLYAMYLHDDIDNVGDGSTYGVGARFKF</sequence>
<dbReference type="PANTHER" id="PTHR34501">
    <property type="entry name" value="PROTEIN YDDL-RELATED"/>
    <property type="match status" value="1"/>
</dbReference>
<dbReference type="Pfam" id="PF13609">
    <property type="entry name" value="Porin_4"/>
    <property type="match status" value="1"/>
</dbReference>
<keyword evidence="3" id="KW-0813">Transport</keyword>
<dbReference type="InterPro" id="IPR033900">
    <property type="entry name" value="Gram_neg_porin_domain"/>
</dbReference>
<evidence type="ECO:0000259" key="12">
    <source>
        <dbReference type="Pfam" id="PF13609"/>
    </source>
</evidence>
<comment type="subunit">
    <text evidence="2">Homotrimer.</text>
</comment>
<keyword evidence="8" id="KW-0626">Porin</keyword>
<gene>
    <name evidence="13" type="ORF">Y5W_01157</name>
</gene>
<keyword evidence="4" id="KW-1134">Transmembrane beta strand</keyword>
<name>A0ABS0ANZ3_9GAMM</name>
<evidence type="ECO:0000313" key="13">
    <source>
        <dbReference type="EMBL" id="MBF5055863.1"/>
    </source>
</evidence>
<keyword evidence="7" id="KW-0406">Ion transport</keyword>
<evidence type="ECO:0000313" key="14">
    <source>
        <dbReference type="Proteomes" id="UP000662703"/>
    </source>
</evidence>
<feature type="domain" description="Porin" evidence="12">
    <location>
        <begin position="12"/>
        <end position="332"/>
    </location>
</feature>
<dbReference type="PANTHER" id="PTHR34501:SF9">
    <property type="entry name" value="MAJOR OUTER MEMBRANE PROTEIN P.IA"/>
    <property type="match status" value="1"/>
</dbReference>
<feature type="chain" id="PRO_5045557490" evidence="11">
    <location>
        <begin position="21"/>
        <end position="348"/>
    </location>
</feature>
<keyword evidence="14" id="KW-1185">Reference proteome</keyword>
<feature type="signal peptide" evidence="11">
    <location>
        <begin position="1"/>
        <end position="20"/>
    </location>
</feature>
<reference evidence="13 14" key="1">
    <citation type="submission" date="2012-09" db="EMBL/GenBank/DDBJ databases">
        <title>Genome Sequence of alkane-degrading Bacterium Alcanivorax sp. 521-1.</title>
        <authorList>
            <person name="Lai Q."/>
            <person name="Shao Z."/>
        </authorList>
    </citation>
    <scope>NUCLEOTIDE SEQUENCE [LARGE SCALE GENOMIC DNA]</scope>
    <source>
        <strain evidence="13 14">521-1</strain>
    </source>
</reference>
<evidence type="ECO:0000256" key="1">
    <source>
        <dbReference type="ARBA" id="ARBA00004571"/>
    </source>
</evidence>
<keyword evidence="6 11" id="KW-0732">Signal</keyword>
<keyword evidence="5" id="KW-0812">Transmembrane</keyword>
<proteinExistence type="predicted"/>
<keyword evidence="9" id="KW-0472">Membrane</keyword>
<protein>
    <submittedName>
        <fullName evidence="13">Outer membrane porin</fullName>
    </submittedName>
</protein>
<evidence type="ECO:0000256" key="5">
    <source>
        <dbReference type="ARBA" id="ARBA00022692"/>
    </source>
</evidence>
<dbReference type="Gene3D" id="2.40.160.10">
    <property type="entry name" value="Porin"/>
    <property type="match status" value="1"/>
</dbReference>
<dbReference type="InterPro" id="IPR050298">
    <property type="entry name" value="Gram-neg_bact_OMP"/>
</dbReference>
<evidence type="ECO:0000256" key="10">
    <source>
        <dbReference type="ARBA" id="ARBA00023237"/>
    </source>
</evidence>
<keyword evidence="10" id="KW-0998">Cell outer membrane</keyword>
<evidence type="ECO:0000256" key="3">
    <source>
        <dbReference type="ARBA" id="ARBA00022448"/>
    </source>
</evidence>
<accession>A0ABS0ANZ3</accession>
<evidence type="ECO:0000256" key="6">
    <source>
        <dbReference type="ARBA" id="ARBA00022729"/>
    </source>
</evidence>
<evidence type="ECO:0000256" key="7">
    <source>
        <dbReference type="ARBA" id="ARBA00023065"/>
    </source>
</evidence>
<evidence type="ECO:0000256" key="2">
    <source>
        <dbReference type="ARBA" id="ARBA00011233"/>
    </source>
</evidence>
<organism evidence="13 14">
    <name type="scientific">Alloalcanivorax profundimaris</name>
    <dbReference type="NCBI Taxonomy" id="2735259"/>
    <lineage>
        <taxon>Bacteria</taxon>
        <taxon>Pseudomonadati</taxon>
        <taxon>Pseudomonadota</taxon>
        <taxon>Gammaproteobacteria</taxon>
        <taxon>Oceanospirillales</taxon>
        <taxon>Alcanivoracaceae</taxon>
        <taxon>Alloalcanivorax</taxon>
    </lineage>
</organism>
<comment type="subcellular location">
    <subcellularLocation>
        <location evidence="1">Cell outer membrane</location>
        <topology evidence="1">Multi-pass membrane protein</topology>
    </subcellularLocation>
</comment>
<evidence type="ECO:0000256" key="8">
    <source>
        <dbReference type="ARBA" id="ARBA00023114"/>
    </source>
</evidence>
<dbReference type="SUPFAM" id="SSF56935">
    <property type="entry name" value="Porins"/>
    <property type="match status" value="1"/>
</dbReference>
<evidence type="ECO:0000256" key="11">
    <source>
        <dbReference type="SAM" id="SignalP"/>
    </source>
</evidence>
<evidence type="ECO:0000256" key="9">
    <source>
        <dbReference type="ARBA" id="ARBA00023136"/>
    </source>
</evidence>
<dbReference type="CDD" id="cd00342">
    <property type="entry name" value="gram_neg_porins"/>
    <property type="match status" value="1"/>
</dbReference>
<comment type="caution">
    <text evidence="13">The sequence shown here is derived from an EMBL/GenBank/DDBJ whole genome shotgun (WGS) entry which is preliminary data.</text>
</comment>
<dbReference type="EMBL" id="ARXX01000013">
    <property type="protein sequence ID" value="MBF5055863.1"/>
    <property type="molecule type" value="Genomic_DNA"/>
</dbReference>
<evidence type="ECO:0000256" key="4">
    <source>
        <dbReference type="ARBA" id="ARBA00022452"/>
    </source>
</evidence>
<dbReference type="InterPro" id="IPR023614">
    <property type="entry name" value="Porin_dom_sf"/>
</dbReference>